<dbReference type="InterPro" id="IPR041492">
    <property type="entry name" value="HAD_2"/>
</dbReference>
<dbReference type="SFLD" id="SFLDS00003">
    <property type="entry name" value="Haloacid_Dehalogenase"/>
    <property type="match status" value="1"/>
</dbReference>
<reference evidence="1 2" key="1">
    <citation type="submission" date="2019-03" db="EMBL/GenBank/DDBJ databases">
        <title>Genomic Encyclopedia of Type Strains, Phase IV (KMG-IV): sequencing the most valuable type-strain genomes for metagenomic binning, comparative biology and taxonomic classification.</title>
        <authorList>
            <person name="Goeker M."/>
        </authorList>
    </citation>
    <scope>NUCLEOTIDE SEQUENCE [LARGE SCALE GENOMIC DNA]</scope>
    <source>
        <strain evidence="1 2">DSM 29487</strain>
    </source>
</reference>
<protein>
    <submittedName>
        <fullName evidence="1">HAD superfamily hydrolase (TIGR01509 family)</fullName>
    </submittedName>
</protein>
<proteinExistence type="predicted"/>
<keyword evidence="2" id="KW-1185">Reference proteome</keyword>
<dbReference type="RefSeq" id="WP_066445858.1">
    <property type="nucleotide sequence ID" value="NZ_CAUWFI010000010.1"/>
</dbReference>
<dbReference type="InterPro" id="IPR006439">
    <property type="entry name" value="HAD-SF_hydro_IA"/>
</dbReference>
<dbReference type="PANTHER" id="PTHR18901">
    <property type="entry name" value="2-DEOXYGLUCOSE-6-PHOSPHATE PHOSPHATASE 2"/>
    <property type="match status" value="1"/>
</dbReference>
<dbReference type="Gene3D" id="1.10.150.240">
    <property type="entry name" value="Putative phosphatase, domain 2"/>
    <property type="match status" value="1"/>
</dbReference>
<dbReference type="AlphaFoldDB" id="A0A4R3Z3A9"/>
<evidence type="ECO:0000313" key="1">
    <source>
        <dbReference type="EMBL" id="TCV99475.1"/>
    </source>
</evidence>
<dbReference type="GO" id="GO:0016787">
    <property type="term" value="F:hydrolase activity"/>
    <property type="evidence" value="ECO:0007669"/>
    <property type="project" value="UniProtKB-KW"/>
</dbReference>
<evidence type="ECO:0000313" key="2">
    <source>
        <dbReference type="Proteomes" id="UP000295515"/>
    </source>
</evidence>
<organism evidence="1 2">
    <name type="scientific">Longibaculum muris</name>
    <dbReference type="NCBI Taxonomy" id="1796628"/>
    <lineage>
        <taxon>Bacteria</taxon>
        <taxon>Bacillati</taxon>
        <taxon>Bacillota</taxon>
        <taxon>Erysipelotrichia</taxon>
        <taxon>Erysipelotrichales</taxon>
        <taxon>Coprobacillaceae</taxon>
        <taxon>Longibaculum</taxon>
    </lineage>
</organism>
<dbReference type="SUPFAM" id="SSF56784">
    <property type="entry name" value="HAD-like"/>
    <property type="match status" value="1"/>
</dbReference>
<dbReference type="SFLD" id="SFLDG01129">
    <property type="entry name" value="C1.5:_HAD__Beta-PGM__Phosphata"/>
    <property type="match status" value="1"/>
</dbReference>
<name>A0A4R3Z3A9_9FIRM</name>
<dbReference type="Proteomes" id="UP000295515">
    <property type="component" value="Unassembled WGS sequence"/>
</dbReference>
<keyword evidence="1" id="KW-0378">Hydrolase</keyword>
<dbReference type="PANTHER" id="PTHR18901:SF38">
    <property type="entry name" value="PSEUDOURIDINE-5'-PHOSPHATASE"/>
    <property type="match status" value="1"/>
</dbReference>
<dbReference type="InterPro" id="IPR023198">
    <property type="entry name" value="PGP-like_dom2"/>
</dbReference>
<dbReference type="Pfam" id="PF13419">
    <property type="entry name" value="HAD_2"/>
    <property type="match status" value="1"/>
</dbReference>
<dbReference type="GeneID" id="98915342"/>
<gene>
    <name evidence="1" type="ORF">EDD60_10957</name>
</gene>
<dbReference type="NCBIfam" id="TIGR01509">
    <property type="entry name" value="HAD-SF-IA-v3"/>
    <property type="match status" value="1"/>
</dbReference>
<accession>A0A4R3Z3A9</accession>
<comment type="caution">
    <text evidence="1">The sequence shown here is derived from an EMBL/GenBank/DDBJ whole genome shotgun (WGS) entry which is preliminary data.</text>
</comment>
<dbReference type="PRINTS" id="PR00413">
    <property type="entry name" value="HADHALOGNASE"/>
</dbReference>
<dbReference type="InterPro" id="IPR023214">
    <property type="entry name" value="HAD_sf"/>
</dbReference>
<dbReference type="EMBL" id="SMCQ01000009">
    <property type="protein sequence ID" value="TCV99475.1"/>
    <property type="molecule type" value="Genomic_DNA"/>
</dbReference>
<sequence>MRPELVIFDVDGLMLDTEARWQKAWQEVGLKHGINDLGETTFLKCVGRNGKEVEDIVRNDLKDLASPEMILDEARVYGRQLLNEHIDPKPGIYELLELLVQLDIPRAVATATDRNLTIERLERLDLLHYFDYLLCGDEVTKRKPHPEIYQKVVQHFDVTPLKALVLEDSIVGVEAAYRANIPCIMVPDLIPASDTQKNQALAVVSSLHDVIQLFE</sequence>
<dbReference type="InterPro" id="IPR036412">
    <property type="entry name" value="HAD-like_sf"/>
</dbReference>
<dbReference type="Gene3D" id="3.40.50.1000">
    <property type="entry name" value="HAD superfamily/HAD-like"/>
    <property type="match status" value="1"/>
</dbReference>